<keyword evidence="12" id="KW-0539">Nucleus</keyword>
<dbReference type="PANTHER" id="PTHR13269">
    <property type="entry name" value="NUCLEOPORIN NDC1"/>
    <property type="match status" value="1"/>
</dbReference>
<sequence>MAGSRGEVKKRWIRCLIWQQVVGTIIWITWNTALALTVSSDGPTLSSFGIGFLRFLVFQMCMTLLLVGHFIVTSPEEKAAAGVWEIMVGFMGAVIGGRDEATCLRRRTQTLADWALFVFITTFVGFLALFSLAVGLMSPFDTILRGAALGFVYGLHYIYKRRWVLCFPIIQRPLFFSLKMGIPSAATRALKLSLIALPCATTLIFFLHSRFRINDNGNGFLSSQTVFFLASYPIVFCWELIHHLIQVVHTRRYVFAPPHGSAAAETNPTDQLLVALEENSERSLAQYLAYLDLCMVSENNVDSWRRAAFFEETGETYKRIISACLGPLEQMVIRLRESLDGTSLDKKSDVLSHQMHLPTDYPVQENVKEAFTDLQLCSWCARTVASLTSSSHEEDRFGVAQLSGCNGVVVSTLLSCLLIVEVYLGKRSNIQPMHLMGPASIRWNLPSRGGVIEVGKKQGLASKKKTILRKKAYAMADVLRLAIYQIISVFQDEMLL</sequence>
<dbReference type="GO" id="GO:0015031">
    <property type="term" value="P:protein transport"/>
    <property type="evidence" value="ECO:0007669"/>
    <property type="project" value="UniProtKB-KW"/>
</dbReference>
<keyword evidence="15" id="KW-1185">Reference proteome</keyword>
<evidence type="ECO:0000256" key="9">
    <source>
        <dbReference type="ARBA" id="ARBA00023010"/>
    </source>
</evidence>
<keyword evidence="9" id="KW-0811">Translocation</keyword>
<dbReference type="PANTHER" id="PTHR13269:SF6">
    <property type="entry name" value="NUCLEOPORIN NDC1"/>
    <property type="match status" value="1"/>
</dbReference>
<keyword evidence="8 13" id="KW-1133">Transmembrane helix</keyword>
<dbReference type="GO" id="GO:0006999">
    <property type="term" value="P:nuclear pore organization"/>
    <property type="evidence" value="ECO:0007669"/>
    <property type="project" value="TreeGrafter"/>
</dbReference>
<organism evidence="14 15">
    <name type="scientific">Taxus chinensis</name>
    <name type="common">Chinese yew</name>
    <name type="synonym">Taxus wallichiana var. chinensis</name>
    <dbReference type="NCBI Taxonomy" id="29808"/>
    <lineage>
        <taxon>Eukaryota</taxon>
        <taxon>Viridiplantae</taxon>
        <taxon>Streptophyta</taxon>
        <taxon>Embryophyta</taxon>
        <taxon>Tracheophyta</taxon>
        <taxon>Spermatophyta</taxon>
        <taxon>Pinopsida</taxon>
        <taxon>Pinidae</taxon>
        <taxon>Conifers II</taxon>
        <taxon>Cupressales</taxon>
        <taxon>Taxaceae</taxon>
        <taxon>Taxus</taxon>
    </lineage>
</organism>
<dbReference type="GO" id="GO:0031965">
    <property type="term" value="C:nuclear membrane"/>
    <property type="evidence" value="ECO:0007669"/>
    <property type="project" value="UniProtKB-SubCell"/>
</dbReference>
<reference evidence="14 15" key="1">
    <citation type="journal article" date="2021" name="Nat. Plants">
        <title>The Taxus genome provides insights into paclitaxel biosynthesis.</title>
        <authorList>
            <person name="Xiong X."/>
            <person name="Gou J."/>
            <person name="Liao Q."/>
            <person name="Li Y."/>
            <person name="Zhou Q."/>
            <person name="Bi G."/>
            <person name="Li C."/>
            <person name="Du R."/>
            <person name="Wang X."/>
            <person name="Sun T."/>
            <person name="Guo L."/>
            <person name="Liang H."/>
            <person name="Lu P."/>
            <person name="Wu Y."/>
            <person name="Zhang Z."/>
            <person name="Ro D.K."/>
            <person name="Shang Y."/>
            <person name="Huang S."/>
            <person name="Yan J."/>
        </authorList>
    </citation>
    <scope>NUCLEOTIDE SEQUENCE [LARGE SCALE GENOMIC DNA]</scope>
    <source>
        <strain evidence="14">Ta-2019</strain>
    </source>
</reference>
<evidence type="ECO:0000313" key="14">
    <source>
        <dbReference type="EMBL" id="KAH9321948.1"/>
    </source>
</evidence>
<evidence type="ECO:0000313" key="15">
    <source>
        <dbReference type="Proteomes" id="UP000824469"/>
    </source>
</evidence>
<dbReference type="GO" id="GO:0030674">
    <property type="term" value="F:protein-macromolecule adaptor activity"/>
    <property type="evidence" value="ECO:0007669"/>
    <property type="project" value="TreeGrafter"/>
</dbReference>
<accession>A0AA38LEF1</accession>
<dbReference type="Proteomes" id="UP000824469">
    <property type="component" value="Unassembled WGS sequence"/>
</dbReference>
<keyword evidence="10" id="KW-0906">Nuclear pore complex</keyword>
<dbReference type="GO" id="GO:0070762">
    <property type="term" value="C:nuclear pore transmembrane ring"/>
    <property type="evidence" value="ECO:0007669"/>
    <property type="project" value="TreeGrafter"/>
</dbReference>
<dbReference type="EMBL" id="JAHRHJ020000003">
    <property type="protein sequence ID" value="KAH9321948.1"/>
    <property type="molecule type" value="Genomic_DNA"/>
</dbReference>
<evidence type="ECO:0000256" key="1">
    <source>
        <dbReference type="ARBA" id="ARBA00004232"/>
    </source>
</evidence>
<evidence type="ECO:0000256" key="5">
    <source>
        <dbReference type="ARBA" id="ARBA00022692"/>
    </source>
</evidence>
<feature type="transmembrane region" description="Helical" evidence="13">
    <location>
        <begin position="114"/>
        <end position="136"/>
    </location>
</feature>
<keyword evidence="4" id="KW-0813">Transport</keyword>
<evidence type="ECO:0000256" key="8">
    <source>
        <dbReference type="ARBA" id="ARBA00022989"/>
    </source>
</evidence>
<evidence type="ECO:0000256" key="10">
    <source>
        <dbReference type="ARBA" id="ARBA00023132"/>
    </source>
</evidence>
<evidence type="ECO:0000256" key="6">
    <source>
        <dbReference type="ARBA" id="ARBA00022816"/>
    </source>
</evidence>
<protein>
    <submittedName>
        <fullName evidence="14">Uncharacterized protein</fullName>
    </submittedName>
</protein>
<keyword evidence="7" id="KW-0653">Protein transport</keyword>
<comment type="subcellular location">
    <subcellularLocation>
        <location evidence="1">Nucleus membrane</location>
        <topology evidence="1">Multi-pass membrane protein</topology>
    </subcellularLocation>
    <subcellularLocation>
        <location evidence="2">Nucleus</location>
        <location evidence="2">Nuclear pore complex</location>
    </subcellularLocation>
</comment>
<feature type="transmembrane region" description="Helical" evidence="13">
    <location>
        <begin position="220"/>
        <end position="241"/>
    </location>
</feature>
<evidence type="ECO:0000256" key="13">
    <source>
        <dbReference type="SAM" id="Phobius"/>
    </source>
</evidence>
<evidence type="ECO:0000256" key="7">
    <source>
        <dbReference type="ARBA" id="ARBA00022927"/>
    </source>
</evidence>
<gene>
    <name evidence="14" type="ORF">KI387_016587</name>
</gene>
<feature type="transmembrane region" description="Helical" evidence="13">
    <location>
        <begin position="189"/>
        <end position="208"/>
    </location>
</feature>
<feature type="transmembrane region" description="Helical" evidence="13">
    <location>
        <begin position="50"/>
        <end position="72"/>
    </location>
</feature>
<dbReference type="InterPro" id="IPR019049">
    <property type="entry name" value="Nucleoporin_prot_Ndc1/Nup"/>
</dbReference>
<dbReference type="Pfam" id="PF09531">
    <property type="entry name" value="Ndc1_Nup"/>
    <property type="match status" value="1"/>
</dbReference>
<evidence type="ECO:0000256" key="4">
    <source>
        <dbReference type="ARBA" id="ARBA00022448"/>
    </source>
</evidence>
<keyword evidence="6" id="KW-0509">mRNA transport</keyword>
<evidence type="ECO:0000256" key="3">
    <source>
        <dbReference type="ARBA" id="ARBA00005760"/>
    </source>
</evidence>
<comment type="similarity">
    <text evidence="3">Belongs to the NDC1 family.</text>
</comment>
<keyword evidence="11 13" id="KW-0472">Membrane</keyword>
<dbReference type="GO" id="GO:0051028">
    <property type="term" value="P:mRNA transport"/>
    <property type="evidence" value="ECO:0007669"/>
    <property type="project" value="UniProtKB-KW"/>
</dbReference>
<evidence type="ECO:0000256" key="12">
    <source>
        <dbReference type="ARBA" id="ARBA00023242"/>
    </source>
</evidence>
<keyword evidence="5 13" id="KW-0812">Transmembrane</keyword>
<evidence type="ECO:0000256" key="11">
    <source>
        <dbReference type="ARBA" id="ARBA00023136"/>
    </source>
</evidence>
<feature type="non-terminal residue" evidence="14">
    <location>
        <position position="496"/>
    </location>
</feature>
<comment type="caution">
    <text evidence="14">The sequence shown here is derived from an EMBL/GenBank/DDBJ whole genome shotgun (WGS) entry which is preliminary data.</text>
</comment>
<evidence type="ECO:0000256" key="2">
    <source>
        <dbReference type="ARBA" id="ARBA00004567"/>
    </source>
</evidence>
<dbReference type="AlphaFoldDB" id="A0AA38LEF1"/>
<name>A0AA38LEF1_TAXCH</name>
<proteinExistence type="inferred from homology"/>
<dbReference type="OMA" id="GRKPIHG"/>